<sequence length="208" mass="23521">MARRLSLSETWERFAEGRTVHSVRAVDEEDWRRAVAGDGEAFGLIFDRHRVRIRRHAHALVPVPADGDDVVAATFLEAWRKRDRVRFVDGSILPWLLRTATNLSHNVSRSTRRYRVLLARLPADVTVPDHAENDFGDGPATRSLRTLSIEHQHVVVLCVLEGLPADEAARVLGVRAGTVRSRLSRAKSLMRQRLSPPRFRLEGVSDEL</sequence>
<feature type="domain" description="RNA polymerase sigma-70 region 2" evidence="5">
    <location>
        <begin position="46"/>
        <end position="113"/>
    </location>
</feature>
<dbReference type="InterPro" id="IPR039425">
    <property type="entry name" value="RNA_pol_sigma-70-like"/>
</dbReference>
<comment type="caution">
    <text evidence="7">The sequence shown here is derived from an EMBL/GenBank/DDBJ whole genome shotgun (WGS) entry which is preliminary data.</text>
</comment>
<evidence type="ECO:0000313" key="8">
    <source>
        <dbReference type="Proteomes" id="UP001501196"/>
    </source>
</evidence>
<proteinExistence type="inferred from homology"/>
<name>A0ABP5FN99_9MICO</name>
<dbReference type="EMBL" id="BAAAPW010000002">
    <property type="protein sequence ID" value="GAA2030466.1"/>
    <property type="molecule type" value="Genomic_DNA"/>
</dbReference>
<evidence type="ECO:0008006" key="9">
    <source>
        <dbReference type="Google" id="ProtNLM"/>
    </source>
</evidence>
<dbReference type="InterPro" id="IPR036388">
    <property type="entry name" value="WH-like_DNA-bd_sf"/>
</dbReference>
<evidence type="ECO:0000256" key="1">
    <source>
        <dbReference type="ARBA" id="ARBA00010641"/>
    </source>
</evidence>
<dbReference type="Pfam" id="PF04542">
    <property type="entry name" value="Sigma70_r2"/>
    <property type="match status" value="1"/>
</dbReference>
<comment type="similarity">
    <text evidence="1">Belongs to the sigma-70 factor family. ECF subfamily.</text>
</comment>
<reference evidence="8" key="1">
    <citation type="journal article" date="2019" name="Int. J. Syst. Evol. Microbiol.">
        <title>The Global Catalogue of Microorganisms (GCM) 10K type strain sequencing project: providing services to taxonomists for standard genome sequencing and annotation.</title>
        <authorList>
            <consortium name="The Broad Institute Genomics Platform"/>
            <consortium name="The Broad Institute Genome Sequencing Center for Infectious Disease"/>
            <person name="Wu L."/>
            <person name="Ma J."/>
        </authorList>
    </citation>
    <scope>NUCLEOTIDE SEQUENCE [LARGE SCALE GENOMIC DNA]</scope>
    <source>
        <strain evidence="8">JCM 15672</strain>
    </source>
</reference>
<dbReference type="PANTHER" id="PTHR43133:SF25">
    <property type="entry name" value="RNA POLYMERASE SIGMA FACTOR RFAY-RELATED"/>
    <property type="match status" value="1"/>
</dbReference>
<dbReference type="SUPFAM" id="SSF88659">
    <property type="entry name" value="Sigma3 and sigma4 domains of RNA polymerase sigma factors"/>
    <property type="match status" value="1"/>
</dbReference>
<dbReference type="InterPro" id="IPR007627">
    <property type="entry name" value="RNA_pol_sigma70_r2"/>
</dbReference>
<evidence type="ECO:0000313" key="7">
    <source>
        <dbReference type="EMBL" id="GAA2030466.1"/>
    </source>
</evidence>
<keyword evidence="4" id="KW-0804">Transcription</keyword>
<dbReference type="Gene3D" id="1.10.1740.10">
    <property type="match status" value="1"/>
</dbReference>
<evidence type="ECO:0000256" key="3">
    <source>
        <dbReference type="ARBA" id="ARBA00023082"/>
    </source>
</evidence>
<dbReference type="InterPro" id="IPR013324">
    <property type="entry name" value="RNA_pol_sigma_r3/r4-like"/>
</dbReference>
<dbReference type="CDD" id="cd06171">
    <property type="entry name" value="Sigma70_r4"/>
    <property type="match status" value="1"/>
</dbReference>
<evidence type="ECO:0000256" key="2">
    <source>
        <dbReference type="ARBA" id="ARBA00023015"/>
    </source>
</evidence>
<dbReference type="Pfam" id="PF08281">
    <property type="entry name" value="Sigma70_r4_2"/>
    <property type="match status" value="1"/>
</dbReference>
<evidence type="ECO:0000259" key="5">
    <source>
        <dbReference type="Pfam" id="PF04542"/>
    </source>
</evidence>
<dbReference type="InterPro" id="IPR013325">
    <property type="entry name" value="RNA_pol_sigma_r2"/>
</dbReference>
<gene>
    <name evidence="7" type="ORF">GCM10009819_12770</name>
</gene>
<keyword evidence="3" id="KW-0731">Sigma factor</keyword>
<accession>A0ABP5FN99</accession>
<dbReference type="PANTHER" id="PTHR43133">
    <property type="entry name" value="RNA POLYMERASE ECF-TYPE SIGMA FACTO"/>
    <property type="match status" value="1"/>
</dbReference>
<dbReference type="InterPro" id="IPR013249">
    <property type="entry name" value="RNA_pol_sigma70_r4_t2"/>
</dbReference>
<keyword evidence="2" id="KW-0805">Transcription regulation</keyword>
<evidence type="ECO:0000259" key="6">
    <source>
        <dbReference type="Pfam" id="PF08281"/>
    </source>
</evidence>
<dbReference type="Gene3D" id="1.10.10.10">
    <property type="entry name" value="Winged helix-like DNA-binding domain superfamily/Winged helix DNA-binding domain"/>
    <property type="match status" value="1"/>
</dbReference>
<dbReference type="SUPFAM" id="SSF88946">
    <property type="entry name" value="Sigma2 domain of RNA polymerase sigma factors"/>
    <property type="match status" value="1"/>
</dbReference>
<keyword evidence="8" id="KW-1185">Reference proteome</keyword>
<evidence type="ECO:0000256" key="4">
    <source>
        <dbReference type="ARBA" id="ARBA00023163"/>
    </source>
</evidence>
<feature type="domain" description="RNA polymerase sigma factor 70 region 4 type 2" evidence="6">
    <location>
        <begin position="142"/>
        <end position="188"/>
    </location>
</feature>
<organism evidence="7 8">
    <name type="scientific">Agromyces tropicus</name>
    <dbReference type="NCBI Taxonomy" id="555371"/>
    <lineage>
        <taxon>Bacteria</taxon>
        <taxon>Bacillati</taxon>
        <taxon>Actinomycetota</taxon>
        <taxon>Actinomycetes</taxon>
        <taxon>Micrococcales</taxon>
        <taxon>Microbacteriaceae</taxon>
        <taxon>Agromyces</taxon>
    </lineage>
</organism>
<protein>
    <recommendedName>
        <fullName evidence="9">RNA polymerase sigma factor</fullName>
    </recommendedName>
</protein>
<dbReference type="Proteomes" id="UP001501196">
    <property type="component" value="Unassembled WGS sequence"/>
</dbReference>